<dbReference type="FunFam" id="3.40.50.720:FF:000009">
    <property type="entry name" value="Fatty oxidation complex, alpha subunit"/>
    <property type="match status" value="1"/>
</dbReference>
<evidence type="ECO:0000256" key="6">
    <source>
        <dbReference type="ARBA" id="ARBA00022963"/>
    </source>
</evidence>
<feature type="domain" description="3-hydroxyacyl-CoA dehydrogenase C-terminal" evidence="13">
    <location>
        <begin position="627"/>
        <end position="712"/>
    </location>
</feature>
<evidence type="ECO:0000256" key="7">
    <source>
        <dbReference type="ARBA" id="ARBA00023002"/>
    </source>
</evidence>
<reference evidence="15 16" key="1">
    <citation type="submission" date="2024-04" db="EMBL/GenBank/DDBJ databases">
        <title>Novel genus in family Flammeovirgaceae.</title>
        <authorList>
            <person name="Nguyen T.H."/>
            <person name="Vuong T.Q."/>
            <person name="Le H."/>
            <person name="Kim S.-G."/>
        </authorList>
    </citation>
    <scope>NUCLEOTIDE SEQUENCE [LARGE SCALE GENOMIC DNA]</scope>
    <source>
        <strain evidence="15 16">JCM 23209</strain>
    </source>
</reference>
<dbReference type="PANTHER" id="PTHR43612">
    <property type="entry name" value="TRIFUNCTIONAL ENZYME SUBUNIT ALPHA"/>
    <property type="match status" value="1"/>
</dbReference>
<dbReference type="AlphaFoldDB" id="A0AAW9S6P4"/>
<name>A0AAW9S6P4_9BACT</name>
<comment type="similarity">
    <text evidence="3">In the N-terminal section; belongs to the enoyl-CoA hydratase/isomerase family.</text>
</comment>
<dbReference type="FunFam" id="3.90.226.10:FF:000011">
    <property type="entry name" value="Fatty acid oxidation complex subunit alpha"/>
    <property type="match status" value="1"/>
</dbReference>
<proteinExistence type="inferred from homology"/>
<dbReference type="SUPFAM" id="SSF51735">
    <property type="entry name" value="NAD(P)-binding Rossmann-fold domains"/>
    <property type="match status" value="1"/>
</dbReference>
<dbReference type="Gene3D" id="3.40.50.720">
    <property type="entry name" value="NAD(P)-binding Rossmann-like Domain"/>
    <property type="match status" value="1"/>
</dbReference>
<gene>
    <name evidence="15" type="ORF">AAG747_11905</name>
</gene>
<dbReference type="Pfam" id="PF02737">
    <property type="entry name" value="3HCDH_N"/>
    <property type="match status" value="1"/>
</dbReference>
<feature type="domain" description="3-hydroxyacyl-CoA dehydrogenase C-terminal" evidence="13">
    <location>
        <begin position="499"/>
        <end position="595"/>
    </location>
</feature>
<dbReference type="GO" id="GO:0016509">
    <property type="term" value="F:long-chain (3S)-3-hydroxyacyl-CoA dehydrogenase (NAD+) activity"/>
    <property type="evidence" value="ECO:0007669"/>
    <property type="project" value="TreeGrafter"/>
</dbReference>
<evidence type="ECO:0000259" key="14">
    <source>
        <dbReference type="Pfam" id="PF02737"/>
    </source>
</evidence>
<evidence type="ECO:0000259" key="13">
    <source>
        <dbReference type="Pfam" id="PF00725"/>
    </source>
</evidence>
<dbReference type="Pfam" id="PF00725">
    <property type="entry name" value="3HCDH"/>
    <property type="match status" value="2"/>
</dbReference>
<dbReference type="RefSeq" id="WP_346821397.1">
    <property type="nucleotide sequence ID" value="NZ_JBDKWZ010000006.1"/>
</dbReference>
<comment type="caution">
    <text evidence="15">The sequence shown here is derived from an EMBL/GenBank/DDBJ whole genome shotgun (WGS) entry which is preliminary data.</text>
</comment>
<keyword evidence="10" id="KW-0456">Lyase</keyword>
<dbReference type="InterPro" id="IPR001753">
    <property type="entry name" value="Enoyl-CoA_hydra/iso"/>
</dbReference>
<dbReference type="PROSITE" id="PS00067">
    <property type="entry name" value="3HCDH"/>
    <property type="match status" value="1"/>
</dbReference>
<keyword evidence="5" id="KW-0276">Fatty acid metabolism</keyword>
<evidence type="ECO:0000256" key="5">
    <source>
        <dbReference type="ARBA" id="ARBA00022832"/>
    </source>
</evidence>
<dbReference type="InterPro" id="IPR006180">
    <property type="entry name" value="3-OHacyl-CoA_DH_CS"/>
</dbReference>
<dbReference type="Gene3D" id="1.10.1040.50">
    <property type="match status" value="1"/>
</dbReference>
<dbReference type="SUPFAM" id="SSF52096">
    <property type="entry name" value="ClpP/crotonase"/>
    <property type="match status" value="1"/>
</dbReference>
<dbReference type="SUPFAM" id="SSF48179">
    <property type="entry name" value="6-phosphogluconate dehydrogenase C-terminal domain-like"/>
    <property type="match status" value="2"/>
</dbReference>
<comment type="pathway">
    <text evidence="1">Lipid metabolism; fatty acid beta-oxidation.</text>
</comment>
<keyword evidence="6" id="KW-0442">Lipid degradation</keyword>
<dbReference type="EC" id="4.2.1.17" evidence="4"/>
<dbReference type="InterPro" id="IPR006176">
    <property type="entry name" value="3-OHacyl-CoA_DH_NAD-bd"/>
</dbReference>
<evidence type="ECO:0000256" key="1">
    <source>
        <dbReference type="ARBA" id="ARBA00005005"/>
    </source>
</evidence>
<accession>A0AAW9S6P4</accession>
<evidence type="ECO:0000256" key="12">
    <source>
        <dbReference type="ARBA" id="ARBA00049556"/>
    </source>
</evidence>
<dbReference type="InterPro" id="IPR006108">
    <property type="entry name" value="3HC_DH_C"/>
</dbReference>
<feature type="domain" description="3-hydroxyacyl-CoA dehydrogenase NAD binding" evidence="14">
    <location>
        <begin position="318"/>
        <end position="496"/>
    </location>
</feature>
<dbReference type="InterPro" id="IPR050136">
    <property type="entry name" value="FA_oxidation_alpha_subunit"/>
</dbReference>
<dbReference type="Gene3D" id="3.90.226.10">
    <property type="entry name" value="2-enoyl-CoA Hydratase, Chain A, domain 1"/>
    <property type="match status" value="1"/>
</dbReference>
<keyword evidence="16" id="KW-1185">Reference proteome</keyword>
<evidence type="ECO:0000256" key="2">
    <source>
        <dbReference type="ARBA" id="ARBA00007005"/>
    </source>
</evidence>
<protein>
    <recommendedName>
        <fullName evidence="4">enoyl-CoA hydratase</fullName>
        <ecNumber evidence="4">4.2.1.17</ecNumber>
    </recommendedName>
</protein>
<comment type="similarity">
    <text evidence="2">In the central section; belongs to the 3-hydroxyacyl-CoA dehydrogenase family.</text>
</comment>
<dbReference type="CDD" id="cd06558">
    <property type="entry name" value="crotonase-like"/>
    <property type="match status" value="1"/>
</dbReference>
<dbReference type="Pfam" id="PF00378">
    <property type="entry name" value="ECH_1"/>
    <property type="match status" value="1"/>
</dbReference>
<keyword evidence="7" id="KW-0560">Oxidoreductase</keyword>
<evidence type="ECO:0000256" key="8">
    <source>
        <dbReference type="ARBA" id="ARBA00023027"/>
    </source>
</evidence>
<sequence length="716" mass="79273">MNEVSDQKSELTGKSFLSLEIQENVGVVWMDLKGEEHNLLSVDLLSEFEGVLQRIRENSQIKAVVLISRKKSFVAGADIKAFLRMRPGEAEEAARNGHRILKEIKTSPKPFVAAIHGACMGGGTEIALACAGRIATRSRETMMALPEVKLGLLPGMGAIIRLPKLIGLPQALDMLLTGKNTYAHKARKIGLVDDIVEEPKLLAAAKKMALSIAKEKFYRKSSVLKKLGENSIARNLILNKAKSTVLKKTFGNYPAPLLIIECLRYNTTHSVEEAVIHETHLFERLLHSPVAHALIQLFLHMHELKKNPFGHLASQVDTIGILGAGLMGQGIAEVSLFNDYKVRLKDIHSEALSKTKQAVWKAFYKKIKQKAISSSQAEKQMLRLAGSLDDTFLKHCDLVVEAIVEDLSVKQQVLHDLEAIVDKGCVIASNTSSIPISAIAANSQKPERIIGMHYFSPVAKMPLLEIVRSKETADWVVATAVDVGIRQGKTCIVVHDGPGFYTTRILAPYLNEALLLMEEGVEPAYLDKVMQQYGFPVGPITLIDEVGIDIGAQITEGGLKDLFLQRKGTVLSETLKRLSEAGFQGRKNRKGFWVYNRQGKKIKGKINEEVLPYLTINRAHPVSSQDIFQRLVCMMMNEAAYCLQGKIIDSPQDGDLGAVLGLGFPPFLGGPFRYMHQQGWDQSLNLFYDLQKRVGERFAPCPLLQEMAQAGHQFYP</sequence>
<evidence type="ECO:0000313" key="15">
    <source>
        <dbReference type="EMBL" id="MEN7548619.1"/>
    </source>
</evidence>
<dbReference type="Proteomes" id="UP001403385">
    <property type="component" value="Unassembled WGS sequence"/>
</dbReference>
<keyword evidence="8" id="KW-0520">NAD</keyword>
<dbReference type="InterPro" id="IPR029045">
    <property type="entry name" value="ClpP/crotonase-like_dom_sf"/>
</dbReference>
<dbReference type="InterPro" id="IPR036291">
    <property type="entry name" value="NAD(P)-bd_dom_sf"/>
</dbReference>
<evidence type="ECO:0000313" key="16">
    <source>
        <dbReference type="Proteomes" id="UP001403385"/>
    </source>
</evidence>
<dbReference type="GO" id="GO:0070403">
    <property type="term" value="F:NAD+ binding"/>
    <property type="evidence" value="ECO:0007669"/>
    <property type="project" value="InterPro"/>
</dbReference>
<dbReference type="PANTHER" id="PTHR43612:SF3">
    <property type="entry name" value="TRIFUNCTIONAL ENZYME SUBUNIT ALPHA, MITOCHONDRIAL"/>
    <property type="match status" value="1"/>
</dbReference>
<keyword evidence="9" id="KW-0443">Lipid metabolism</keyword>
<evidence type="ECO:0000256" key="9">
    <source>
        <dbReference type="ARBA" id="ARBA00023098"/>
    </source>
</evidence>
<evidence type="ECO:0000256" key="10">
    <source>
        <dbReference type="ARBA" id="ARBA00023239"/>
    </source>
</evidence>
<organism evidence="15 16">
    <name type="scientific">Rapidithrix thailandica</name>
    <dbReference type="NCBI Taxonomy" id="413964"/>
    <lineage>
        <taxon>Bacteria</taxon>
        <taxon>Pseudomonadati</taxon>
        <taxon>Bacteroidota</taxon>
        <taxon>Cytophagia</taxon>
        <taxon>Cytophagales</taxon>
        <taxon>Flammeovirgaceae</taxon>
        <taxon>Rapidithrix</taxon>
    </lineage>
</organism>
<dbReference type="GO" id="GO:0006635">
    <property type="term" value="P:fatty acid beta-oxidation"/>
    <property type="evidence" value="ECO:0007669"/>
    <property type="project" value="UniProtKB-ARBA"/>
</dbReference>
<dbReference type="EMBL" id="JBDKWZ010000006">
    <property type="protein sequence ID" value="MEN7548619.1"/>
    <property type="molecule type" value="Genomic_DNA"/>
</dbReference>
<evidence type="ECO:0000256" key="11">
    <source>
        <dbReference type="ARBA" id="ARBA00023268"/>
    </source>
</evidence>
<evidence type="ECO:0000256" key="3">
    <source>
        <dbReference type="ARBA" id="ARBA00008750"/>
    </source>
</evidence>
<dbReference type="InterPro" id="IPR008927">
    <property type="entry name" value="6-PGluconate_DH-like_C_sf"/>
</dbReference>
<comment type="catalytic activity">
    <reaction evidence="12">
        <text>a (3S)-3-hydroxyacyl-CoA + NAD(+) = a 3-oxoacyl-CoA + NADH + H(+)</text>
        <dbReference type="Rhea" id="RHEA:22432"/>
        <dbReference type="ChEBI" id="CHEBI:15378"/>
        <dbReference type="ChEBI" id="CHEBI:57318"/>
        <dbReference type="ChEBI" id="CHEBI:57540"/>
        <dbReference type="ChEBI" id="CHEBI:57945"/>
        <dbReference type="ChEBI" id="CHEBI:90726"/>
        <dbReference type="EC" id="1.1.1.35"/>
    </reaction>
</comment>
<dbReference type="GO" id="GO:0004300">
    <property type="term" value="F:enoyl-CoA hydratase activity"/>
    <property type="evidence" value="ECO:0007669"/>
    <property type="project" value="UniProtKB-EC"/>
</dbReference>
<keyword evidence="11" id="KW-0511">Multifunctional enzyme</keyword>
<evidence type="ECO:0000256" key="4">
    <source>
        <dbReference type="ARBA" id="ARBA00012076"/>
    </source>
</evidence>